<evidence type="ECO:0000313" key="1">
    <source>
        <dbReference type="EMBL" id="CAH0393424.1"/>
    </source>
</evidence>
<evidence type="ECO:0000313" key="2">
    <source>
        <dbReference type="Proteomes" id="UP001152759"/>
    </source>
</evidence>
<organism evidence="1 2">
    <name type="scientific">Bemisia tabaci</name>
    <name type="common">Sweetpotato whitefly</name>
    <name type="synonym">Aleurodes tabaci</name>
    <dbReference type="NCBI Taxonomy" id="7038"/>
    <lineage>
        <taxon>Eukaryota</taxon>
        <taxon>Metazoa</taxon>
        <taxon>Ecdysozoa</taxon>
        <taxon>Arthropoda</taxon>
        <taxon>Hexapoda</taxon>
        <taxon>Insecta</taxon>
        <taxon>Pterygota</taxon>
        <taxon>Neoptera</taxon>
        <taxon>Paraneoptera</taxon>
        <taxon>Hemiptera</taxon>
        <taxon>Sternorrhyncha</taxon>
        <taxon>Aleyrodoidea</taxon>
        <taxon>Aleyrodidae</taxon>
        <taxon>Aleyrodinae</taxon>
        <taxon>Bemisia</taxon>
    </lineage>
</organism>
<proteinExistence type="predicted"/>
<protein>
    <submittedName>
        <fullName evidence="1">Uncharacterized protein</fullName>
    </submittedName>
</protein>
<keyword evidence="2" id="KW-1185">Reference proteome</keyword>
<accession>A0A9P0AKC8</accession>
<sequence>MADDKEVPQQSFMITLPRINRSLEAGIAVGLDSSLSDDLKLPLLIGSNLTTAVSLAGSWARQTFAAQSPAALDLLTLGAMAATMFGLCRETNGMPDGDWVPIMAPPNEAENWGPAPANTYTVEALRSALTGWVAKKANWWLSNHHKD</sequence>
<name>A0A9P0AKC8_BEMTA</name>
<reference evidence="1" key="1">
    <citation type="submission" date="2021-12" db="EMBL/GenBank/DDBJ databases">
        <authorList>
            <person name="King R."/>
        </authorList>
    </citation>
    <scope>NUCLEOTIDE SEQUENCE</scope>
</reference>
<dbReference type="Proteomes" id="UP001152759">
    <property type="component" value="Chromosome 7"/>
</dbReference>
<gene>
    <name evidence="1" type="ORF">BEMITA_LOCUS11828</name>
</gene>
<dbReference type="EMBL" id="OU963868">
    <property type="protein sequence ID" value="CAH0393424.1"/>
    <property type="molecule type" value="Genomic_DNA"/>
</dbReference>
<dbReference type="AlphaFoldDB" id="A0A9P0AKC8"/>